<sequence length="126" mass="13555">MKKYLFSLIALTMAFIVMAAGEPKISFNATTHDFGTIKEADGEVAYDFVIKNTGTAPLIIVSASASCGCTTPKIPREPIKPGGTAKLKVIYDPTGRPGEFEKTVKIKSNIKGDRKVLRIKGVVVPK</sequence>
<evidence type="ECO:0000313" key="2">
    <source>
        <dbReference type="EMBL" id="MEY8244019.1"/>
    </source>
</evidence>
<keyword evidence="3" id="KW-1185">Reference proteome</keyword>
<dbReference type="Gene3D" id="2.60.40.10">
    <property type="entry name" value="Immunoglobulins"/>
    <property type="match status" value="1"/>
</dbReference>
<dbReference type="InterPro" id="IPR011467">
    <property type="entry name" value="DUF1573"/>
</dbReference>
<keyword evidence="1" id="KW-0732">Signal</keyword>
<dbReference type="Proteomes" id="UP001565200">
    <property type="component" value="Unassembled WGS sequence"/>
</dbReference>
<evidence type="ECO:0000256" key="1">
    <source>
        <dbReference type="SAM" id="SignalP"/>
    </source>
</evidence>
<feature type="signal peptide" evidence="1">
    <location>
        <begin position="1"/>
        <end position="19"/>
    </location>
</feature>
<accession>A0ABV4CRK8</accession>
<organism evidence="2 3">
    <name type="scientific">Heminiphilus faecis</name>
    <dbReference type="NCBI Taxonomy" id="2601703"/>
    <lineage>
        <taxon>Bacteria</taxon>
        <taxon>Pseudomonadati</taxon>
        <taxon>Bacteroidota</taxon>
        <taxon>Bacteroidia</taxon>
        <taxon>Bacteroidales</taxon>
        <taxon>Muribaculaceae</taxon>
        <taxon>Heminiphilus</taxon>
    </lineage>
</organism>
<dbReference type="PANTHER" id="PTHR37833:SF1">
    <property type="entry name" value="SIGNAL PEPTIDE PROTEIN"/>
    <property type="match status" value="1"/>
</dbReference>
<proteinExistence type="predicted"/>
<protein>
    <submittedName>
        <fullName evidence="2">DUF1573 domain-containing protein</fullName>
    </submittedName>
</protein>
<dbReference type="RefSeq" id="WP_121697810.1">
    <property type="nucleotide sequence ID" value="NZ_JBCLPP010000001.1"/>
</dbReference>
<dbReference type="Pfam" id="PF07610">
    <property type="entry name" value="DUF1573"/>
    <property type="match status" value="1"/>
</dbReference>
<dbReference type="EMBL" id="JBCLPP010000001">
    <property type="protein sequence ID" value="MEY8244019.1"/>
    <property type="molecule type" value="Genomic_DNA"/>
</dbReference>
<gene>
    <name evidence="2" type="ORF">AAK873_00130</name>
</gene>
<dbReference type="InterPro" id="IPR013783">
    <property type="entry name" value="Ig-like_fold"/>
</dbReference>
<reference evidence="2 3" key="1">
    <citation type="submission" date="2024-03" db="EMBL/GenBank/DDBJ databases">
        <title>Mouse gut bacterial collection (mGBC) of GemPharmatech.</title>
        <authorList>
            <person name="He Y."/>
            <person name="Dong L."/>
            <person name="Wu D."/>
            <person name="Gao X."/>
            <person name="Lin Z."/>
        </authorList>
    </citation>
    <scope>NUCLEOTIDE SEQUENCE [LARGE SCALE GENOMIC DNA]</scope>
    <source>
        <strain evidence="2 3">54-13</strain>
    </source>
</reference>
<dbReference type="PANTHER" id="PTHR37833">
    <property type="entry name" value="LIPOPROTEIN-RELATED"/>
    <property type="match status" value="1"/>
</dbReference>
<comment type="caution">
    <text evidence="2">The sequence shown here is derived from an EMBL/GenBank/DDBJ whole genome shotgun (WGS) entry which is preliminary data.</text>
</comment>
<name>A0ABV4CRK8_9BACT</name>
<evidence type="ECO:0000313" key="3">
    <source>
        <dbReference type="Proteomes" id="UP001565200"/>
    </source>
</evidence>
<feature type="chain" id="PRO_5045690036" evidence="1">
    <location>
        <begin position="20"/>
        <end position="126"/>
    </location>
</feature>